<dbReference type="Pfam" id="PF00656">
    <property type="entry name" value="Peptidase_C14"/>
    <property type="match status" value="1"/>
</dbReference>
<dbReference type="PROSITE" id="PS50207">
    <property type="entry name" value="CASPASE_P10"/>
    <property type="match status" value="1"/>
</dbReference>
<dbReference type="Gene3D" id="3.40.50.1460">
    <property type="match status" value="1"/>
</dbReference>
<dbReference type="InterPro" id="IPR001309">
    <property type="entry name" value="Pept_C14_p20"/>
</dbReference>
<keyword evidence="4" id="KW-0378">Hydrolase</keyword>
<evidence type="ECO:0000256" key="3">
    <source>
        <dbReference type="ARBA" id="ARBA00022703"/>
    </source>
</evidence>
<evidence type="ECO:0000313" key="11">
    <source>
        <dbReference type="EMBL" id="KAK7501520.1"/>
    </source>
</evidence>
<proteinExistence type="inferred from homology"/>
<evidence type="ECO:0000256" key="6">
    <source>
        <dbReference type="ARBA" id="ARBA00023145"/>
    </source>
</evidence>
<evidence type="ECO:0000256" key="2">
    <source>
        <dbReference type="ARBA" id="ARBA00022670"/>
    </source>
</evidence>
<evidence type="ECO:0000256" key="1">
    <source>
        <dbReference type="ARBA" id="ARBA00010134"/>
    </source>
</evidence>
<sequence>MDVSSQPSQGSGDQPDAKGKLGFFGGGSVPPPSQPPAMPTMSAADFAAESYNMNHPRRGTAIIFNNKRFHSSTGMGERTGTDVDSLNLYNLFTAMGFKTEVLNDLKAHEMESTLVKHAKQDHTDADCFACAILSHGEEGFVYGTDGPIQIDKLVAPLKGHRCRTLAGKPKIFFIQACRGTQLDSGVEVADAKGEEEMDSDEVEIRRIPTEADFLMAYSVVPGFYAWRNSTRGSWFVQALHDVFRDNWQRMDLLTMMTRVCKKVAYDFESNASKEFMNRKKQIPCITSMLTRDVYFTPKK</sequence>
<dbReference type="AlphaFoldDB" id="A0ABD0LPW4"/>
<comment type="caution">
    <text evidence="11">The sequence shown here is derived from an EMBL/GenBank/DDBJ whole genome shotgun (WGS) entry which is preliminary data.</text>
</comment>
<organism evidence="11 12">
    <name type="scientific">Batillaria attramentaria</name>
    <dbReference type="NCBI Taxonomy" id="370345"/>
    <lineage>
        <taxon>Eukaryota</taxon>
        <taxon>Metazoa</taxon>
        <taxon>Spiralia</taxon>
        <taxon>Lophotrochozoa</taxon>
        <taxon>Mollusca</taxon>
        <taxon>Gastropoda</taxon>
        <taxon>Caenogastropoda</taxon>
        <taxon>Sorbeoconcha</taxon>
        <taxon>Cerithioidea</taxon>
        <taxon>Batillariidae</taxon>
        <taxon>Batillaria</taxon>
    </lineage>
</organism>
<evidence type="ECO:0008006" key="13">
    <source>
        <dbReference type="Google" id="ProtNLM"/>
    </source>
</evidence>
<dbReference type="Proteomes" id="UP001519460">
    <property type="component" value="Unassembled WGS sequence"/>
</dbReference>
<feature type="region of interest" description="Disordered" evidence="8">
    <location>
        <begin position="1"/>
        <end position="40"/>
    </location>
</feature>
<keyword evidence="12" id="KW-1185">Reference proteome</keyword>
<feature type="compositionally biased region" description="Pro residues" evidence="8">
    <location>
        <begin position="29"/>
        <end position="38"/>
    </location>
</feature>
<dbReference type="InterPro" id="IPR011600">
    <property type="entry name" value="Pept_C14_caspase"/>
</dbReference>
<dbReference type="InterPro" id="IPR033139">
    <property type="entry name" value="Caspase_cys_AS"/>
</dbReference>
<dbReference type="InterPro" id="IPR002398">
    <property type="entry name" value="Pept_C14"/>
</dbReference>
<keyword evidence="6" id="KW-0865">Zymogen</keyword>
<evidence type="ECO:0000256" key="5">
    <source>
        <dbReference type="ARBA" id="ARBA00022807"/>
    </source>
</evidence>
<dbReference type="SUPFAM" id="SSF52129">
    <property type="entry name" value="Caspase-like"/>
    <property type="match status" value="1"/>
</dbReference>
<comment type="similarity">
    <text evidence="1 7">Belongs to the peptidase C14A family.</text>
</comment>
<dbReference type="InterPro" id="IPR002138">
    <property type="entry name" value="Pept_C14_p10"/>
</dbReference>
<dbReference type="GO" id="GO:0006508">
    <property type="term" value="P:proteolysis"/>
    <property type="evidence" value="ECO:0007669"/>
    <property type="project" value="UniProtKB-KW"/>
</dbReference>
<evidence type="ECO:0000313" key="12">
    <source>
        <dbReference type="Proteomes" id="UP001519460"/>
    </source>
</evidence>
<keyword evidence="3" id="KW-0053">Apoptosis</keyword>
<keyword evidence="5" id="KW-0788">Thiol protease</keyword>
<dbReference type="InterPro" id="IPR029030">
    <property type="entry name" value="Caspase-like_dom_sf"/>
</dbReference>
<dbReference type="InterPro" id="IPR016129">
    <property type="entry name" value="Caspase_his_AS"/>
</dbReference>
<feature type="domain" description="Caspase family p10" evidence="9">
    <location>
        <begin position="203"/>
        <end position="297"/>
    </location>
</feature>
<accession>A0ABD0LPW4</accession>
<dbReference type="SMART" id="SM00115">
    <property type="entry name" value="CASc"/>
    <property type="match status" value="1"/>
</dbReference>
<dbReference type="EMBL" id="JACVVK020000031">
    <property type="protein sequence ID" value="KAK7501520.1"/>
    <property type="molecule type" value="Genomic_DNA"/>
</dbReference>
<evidence type="ECO:0000256" key="7">
    <source>
        <dbReference type="RuleBase" id="RU003971"/>
    </source>
</evidence>
<dbReference type="FunFam" id="3.40.50.1460:FF:000001">
    <property type="entry name" value="Caspase-3 preproprotein"/>
    <property type="match status" value="1"/>
</dbReference>
<dbReference type="GO" id="GO:0006915">
    <property type="term" value="P:apoptotic process"/>
    <property type="evidence" value="ECO:0007669"/>
    <property type="project" value="UniProtKB-KW"/>
</dbReference>
<dbReference type="CDD" id="cd00032">
    <property type="entry name" value="CASc"/>
    <property type="match status" value="1"/>
</dbReference>
<dbReference type="PANTHER" id="PTHR10454:SF232">
    <property type="entry name" value="AT03047P-RELATED"/>
    <property type="match status" value="1"/>
</dbReference>
<dbReference type="PROSITE" id="PS50208">
    <property type="entry name" value="CASPASE_P20"/>
    <property type="match status" value="1"/>
</dbReference>
<dbReference type="PROSITE" id="PS01122">
    <property type="entry name" value="CASPASE_CYS"/>
    <property type="match status" value="1"/>
</dbReference>
<dbReference type="PROSITE" id="PS01121">
    <property type="entry name" value="CASPASE_HIS"/>
    <property type="match status" value="1"/>
</dbReference>
<evidence type="ECO:0000256" key="4">
    <source>
        <dbReference type="ARBA" id="ARBA00022801"/>
    </source>
</evidence>
<evidence type="ECO:0000256" key="8">
    <source>
        <dbReference type="SAM" id="MobiDB-lite"/>
    </source>
</evidence>
<feature type="compositionally biased region" description="Low complexity" evidence="8">
    <location>
        <begin position="1"/>
        <end position="14"/>
    </location>
</feature>
<protein>
    <recommendedName>
        <fullName evidence="13">Caspase-3</fullName>
    </recommendedName>
</protein>
<dbReference type="InterPro" id="IPR015917">
    <property type="entry name" value="Pept_C14A"/>
</dbReference>
<dbReference type="PANTHER" id="PTHR10454">
    <property type="entry name" value="CASPASE"/>
    <property type="match status" value="1"/>
</dbReference>
<keyword evidence="2" id="KW-0645">Protease</keyword>
<dbReference type="GO" id="GO:0008234">
    <property type="term" value="F:cysteine-type peptidase activity"/>
    <property type="evidence" value="ECO:0007669"/>
    <property type="project" value="UniProtKB-KW"/>
</dbReference>
<reference evidence="11 12" key="1">
    <citation type="journal article" date="2023" name="Sci. Data">
        <title>Genome assembly of the Korean intertidal mud-creeper Batillaria attramentaria.</title>
        <authorList>
            <person name="Patra A.K."/>
            <person name="Ho P.T."/>
            <person name="Jun S."/>
            <person name="Lee S.J."/>
            <person name="Kim Y."/>
            <person name="Won Y.J."/>
        </authorList>
    </citation>
    <scope>NUCLEOTIDE SEQUENCE [LARGE SCALE GENOMIC DNA]</scope>
    <source>
        <strain evidence="11">Wonlab-2016</strain>
    </source>
</reference>
<feature type="domain" description="Caspase family p20" evidence="10">
    <location>
        <begin position="57"/>
        <end position="181"/>
    </location>
</feature>
<evidence type="ECO:0000259" key="9">
    <source>
        <dbReference type="PROSITE" id="PS50207"/>
    </source>
</evidence>
<evidence type="ECO:0000259" key="10">
    <source>
        <dbReference type="PROSITE" id="PS50208"/>
    </source>
</evidence>
<gene>
    <name evidence="11" type="ORF">BaRGS_00007324</name>
</gene>
<dbReference type="PRINTS" id="PR00376">
    <property type="entry name" value="IL1BCENZYME"/>
</dbReference>
<name>A0ABD0LPW4_9CAEN</name>